<organism evidence="21 22">
    <name type="scientific">Latimeria chalumnae</name>
    <name type="common">Coelacanth</name>
    <dbReference type="NCBI Taxonomy" id="7897"/>
    <lineage>
        <taxon>Eukaryota</taxon>
        <taxon>Metazoa</taxon>
        <taxon>Chordata</taxon>
        <taxon>Craniata</taxon>
        <taxon>Vertebrata</taxon>
        <taxon>Euteleostomi</taxon>
        <taxon>Coelacanthiformes</taxon>
        <taxon>Coelacanthidae</taxon>
        <taxon>Latimeria</taxon>
    </lineage>
</organism>
<reference evidence="21" key="2">
    <citation type="submission" date="2025-08" db="UniProtKB">
        <authorList>
            <consortium name="Ensembl"/>
        </authorList>
    </citation>
    <scope>IDENTIFICATION</scope>
</reference>
<evidence type="ECO:0000313" key="21">
    <source>
        <dbReference type="Ensembl" id="ENSLACP00000019809.1"/>
    </source>
</evidence>
<keyword evidence="11 19" id="KW-1133">Transmembrane helix</keyword>
<dbReference type="GeneTree" id="ENSGT00940000161589"/>
<dbReference type="GO" id="GO:0016339">
    <property type="term" value="P:calcium-dependent cell-cell adhesion via plasma membrane cell adhesion molecules"/>
    <property type="evidence" value="ECO:0007669"/>
    <property type="project" value="TreeGrafter"/>
</dbReference>
<feature type="domain" description="Cadherin" evidence="20">
    <location>
        <begin position="249"/>
        <end position="351"/>
    </location>
</feature>
<dbReference type="eggNOG" id="KOG3594">
    <property type="taxonomic scope" value="Eukaryota"/>
</dbReference>
<dbReference type="EMBL" id="AFYH01049237">
    <property type="status" value="NOT_ANNOTATED_CDS"/>
    <property type="molecule type" value="Genomic_DNA"/>
</dbReference>
<feature type="domain" description="Cadherin" evidence="20">
    <location>
        <begin position="478"/>
        <end position="568"/>
    </location>
</feature>
<keyword evidence="13" id="KW-0325">Glycoprotein</keyword>
<dbReference type="FunFam" id="2.60.40.60:FF:000031">
    <property type="entry name" value="Cadherin 3"/>
    <property type="match status" value="1"/>
</dbReference>
<dbReference type="FunFam" id="2.60.40.60:FF:000011">
    <property type="entry name" value="Cadherin 1"/>
    <property type="match status" value="1"/>
</dbReference>
<dbReference type="OMA" id="LRTKRRW"/>
<evidence type="ECO:0000256" key="15">
    <source>
        <dbReference type="ARBA" id="ARBA00062925"/>
    </source>
</evidence>
<dbReference type="InterPro" id="IPR027397">
    <property type="entry name" value="Catenin-bd_sf"/>
</dbReference>
<dbReference type="FunFam" id="2.60.40.60:FF:000158">
    <property type="entry name" value="Dachsous cadherin-related 1"/>
    <property type="match status" value="1"/>
</dbReference>
<evidence type="ECO:0000259" key="20">
    <source>
        <dbReference type="PROSITE" id="PS50268"/>
    </source>
</evidence>
<evidence type="ECO:0000256" key="16">
    <source>
        <dbReference type="ARBA" id="ARBA00069031"/>
    </source>
</evidence>
<keyword evidence="3" id="KW-1003">Cell membrane</keyword>
<dbReference type="EMBL" id="AFYH01049235">
    <property type="status" value="NOT_ANNOTATED_CDS"/>
    <property type="molecule type" value="Genomic_DNA"/>
</dbReference>
<evidence type="ECO:0000256" key="19">
    <source>
        <dbReference type="SAM" id="Phobius"/>
    </source>
</evidence>
<protein>
    <recommendedName>
        <fullName evidence="16">Cadherin-like protein 26</fullName>
    </recommendedName>
</protein>
<evidence type="ECO:0000256" key="13">
    <source>
        <dbReference type="ARBA" id="ARBA00023180"/>
    </source>
</evidence>
<keyword evidence="7" id="KW-0732">Signal</keyword>
<dbReference type="Ensembl" id="ENSLACT00000019947.1">
    <property type="protein sequence ID" value="ENSLACP00000019809.1"/>
    <property type="gene ID" value="ENSLACG00000017417.1"/>
</dbReference>
<evidence type="ECO:0000256" key="2">
    <source>
        <dbReference type="ARBA" id="ARBA00004496"/>
    </source>
</evidence>
<keyword evidence="4" id="KW-0963">Cytoplasm</keyword>
<dbReference type="FunFam" id="2.60.40.60:FF:000095">
    <property type="entry name" value="Cadherin 13"/>
    <property type="match status" value="1"/>
</dbReference>
<evidence type="ECO:0000256" key="6">
    <source>
        <dbReference type="ARBA" id="ARBA00022723"/>
    </source>
</evidence>
<sequence length="809" mass="90131">RPLKRSKRRWVLDTIRITEEDNGEFPKKVAELGNTYNQSEENHIEYLISGEGVDTFPEVGLFSIDRKKGHVYVNRKVDREKTQKFTLRFDINDITKPGLADVSLTLDVDIEDINDNPPKFAEEEYSMILQEDNKPGNTGFRVNAVDNDKGGTPNAKVTYALVSQAPSSEDVSFSIDSKTGAISLKGCLNYQTTAAYKLIIKASDSGDIPLSSTSTINVKIEDRNNHAPVIVGKTNLSGKIPERNTNECILRIKVEDKDSPHTPAWRAKFSIKSGNENHTFHIETDPETNEGILSVISPLDFEDSELNSLLISVENEEPLFFCGQNPKPKAEPEETVSVTIQVEDINDPPTLTPVTIKVNKVEGVGPQTVLTQVNATDPDRREKFLKRFTVAKDPGGWVTVNEETGKVISVKELDRESPYVNNSIYTILVYAIDDEGEPPQTGTGTILLYLTDVNDNLPFLQSPYLEMCDDMKKPPLIIKAADEDSDPYSGPFQFRLLDAEDKINKNFKLGESDGNSVQLLRLRLLPTGNFSLPFEIEDLQGLTKKETLYVRVCTCTEENKCEEWKPSTVTLSGGAMAAIGCALLLLALALLLLCCCISTSSKFKDGCDQDSDGNQTLIKYNEESGGALIENADIARMVLSNSTETGQCNVKQWMPVNPNPAIHRSHTLNVSRPITPNPAMRRSHMLNGRQSSRSRMSRDDTLWMSRRVSNASLIRSRSDALEAGILRMIAGSVDKTISSVNERAEERITHEPQIYAFEGLHEEVASFDSLNIESDTQLDFLMDLGPKFFMLEEICQTSFQPDEEHTVCE</sequence>
<evidence type="ECO:0000256" key="14">
    <source>
        <dbReference type="ARBA" id="ARBA00059993"/>
    </source>
</evidence>
<comment type="function">
    <text evidence="14">Cadherins are calcium-dependent cell adhesion proteins. They preferentially interact with themselves in a homophilic manner in connecting cells; cadherins may thus contribute to the sorting of heterogeneous cell types. Ligand for integrins alpha-E/beta-7, ITGAE:ITGAB7, alpha-4/beta-7, ITGA4:ITGAB7 and alpha-4/beta-1, ITGA4:ITGAB1 through which modulates CD4(+) T cells activation.</text>
</comment>
<name>H3BD38_LATCH</name>
<dbReference type="PROSITE" id="PS00232">
    <property type="entry name" value="CADHERIN_1"/>
    <property type="match status" value="2"/>
</dbReference>
<dbReference type="Bgee" id="ENSLACG00000017417">
    <property type="expression patterns" value="Expressed in post-anal tail muscle and 2 other cell types or tissues"/>
</dbReference>
<dbReference type="GO" id="GO:0016342">
    <property type="term" value="C:catenin complex"/>
    <property type="evidence" value="ECO:0007669"/>
    <property type="project" value="TreeGrafter"/>
</dbReference>
<feature type="domain" description="Cadherin" evidence="20">
    <location>
        <begin position="121"/>
        <end position="230"/>
    </location>
</feature>
<dbReference type="Proteomes" id="UP000008672">
    <property type="component" value="Unassembled WGS sequence"/>
</dbReference>
<dbReference type="InParanoid" id="H3BD38"/>
<dbReference type="EMBL" id="AFYH01049236">
    <property type="status" value="NOT_ANNOTATED_CDS"/>
    <property type="molecule type" value="Genomic_DNA"/>
</dbReference>
<dbReference type="GO" id="GO:0016477">
    <property type="term" value="P:cell migration"/>
    <property type="evidence" value="ECO:0007669"/>
    <property type="project" value="TreeGrafter"/>
</dbReference>
<evidence type="ECO:0000256" key="4">
    <source>
        <dbReference type="ARBA" id="ARBA00022490"/>
    </source>
</evidence>
<keyword evidence="5 19" id="KW-0812">Transmembrane</keyword>
<reference evidence="22" key="1">
    <citation type="submission" date="2011-08" db="EMBL/GenBank/DDBJ databases">
        <title>The draft genome of Latimeria chalumnae.</title>
        <authorList>
            <person name="Di Palma F."/>
            <person name="Alfoldi J."/>
            <person name="Johnson J."/>
            <person name="Berlin A."/>
            <person name="Gnerre S."/>
            <person name="Jaffe D."/>
            <person name="MacCallum I."/>
            <person name="Young S."/>
            <person name="Walker B.J."/>
            <person name="Lander E."/>
            <person name="Lindblad-Toh K."/>
        </authorList>
    </citation>
    <scope>NUCLEOTIDE SEQUENCE [LARGE SCALE GENOMIC DNA]</scope>
    <source>
        <strain evidence="22">Wild caught</strain>
    </source>
</reference>
<dbReference type="PROSITE" id="PS50268">
    <property type="entry name" value="CADHERIN_2"/>
    <property type="match status" value="5"/>
</dbReference>
<dbReference type="Pfam" id="PF00028">
    <property type="entry name" value="Cadherin"/>
    <property type="match status" value="3"/>
</dbReference>
<accession>H3BD38</accession>
<dbReference type="PRINTS" id="PR00205">
    <property type="entry name" value="CADHERIN"/>
</dbReference>
<comment type="subunit">
    <text evidence="15">Homodimer. Component of a cadherin:catenin adhesion complex composed of at least of CDH26, beta-catenin/CTNNB1, alpha-catenin/CTNNA1 and p120 catenin/CTNND1.</text>
</comment>
<dbReference type="SMART" id="SM00112">
    <property type="entry name" value="CA"/>
    <property type="match status" value="4"/>
</dbReference>
<dbReference type="FunFam" id="2.60.40.60:FF:000019">
    <property type="entry name" value="Cadherin 2"/>
    <property type="match status" value="1"/>
</dbReference>
<dbReference type="EMBL" id="AFYH01049238">
    <property type="status" value="NOT_ANNOTATED_CDS"/>
    <property type="molecule type" value="Genomic_DNA"/>
</dbReference>
<evidence type="ECO:0000256" key="1">
    <source>
        <dbReference type="ARBA" id="ARBA00004251"/>
    </source>
</evidence>
<evidence type="ECO:0000256" key="12">
    <source>
        <dbReference type="ARBA" id="ARBA00023136"/>
    </source>
</evidence>
<feature type="transmembrane region" description="Helical" evidence="19">
    <location>
        <begin position="569"/>
        <end position="593"/>
    </location>
</feature>
<gene>
    <name evidence="21" type="primary">LOC102358216</name>
</gene>
<dbReference type="GO" id="GO:0034332">
    <property type="term" value="P:adherens junction organization"/>
    <property type="evidence" value="ECO:0007669"/>
    <property type="project" value="TreeGrafter"/>
</dbReference>
<keyword evidence="9 17" id="KW-0106">Calcium</keyword>
<dbReference type="InterPro" id="IPR002126">
    <property type="entry name" value="Cadherin-like_dom"/>
</dbReference>
<keyword evidence="10" id="KW-0130">Cell adhesion</keyword>
<dbReference type="InterPro" id="IPR020894">
    <property type="entry name" value="Cadherin_CS"/>
</dbReference>
<dbReference type="AlphaFoldDB" id="H3BD38"/>
<evidence type="ECO:0000256" key="9">
    <source>
        <dbReference type="ARBA" id="ARBA00022837"/>
    </source>
</evidence>
<comment type="subcellular location">
    <subcellularLocation>
        <location evidence="1">Cell membrane</location>
        <topology evidence="1">Single-pass type I membrane protein</topology>
    </subcellularLocation>
    <subcellularLocation>
        <location evidence="2">Cytoplasm</location>
    </subcellularLocation>
</comment>
<dbReference type="GO" id="GO:0045296">
    <property type="term" value="F:cadherin binding"/>
    <property type="evidence" value="ECO:0007669"/>
    <property type="project" value="TreeGrafter"/>
</dbReference>
<keyword evidence="6" id="KW-0479">Metal-binding</keyword>
<dbReference type="InterPro" id="IPR015919">
    <property type="entry name" value="Cadherin-like_sf"/>
</dbReference>
<evidence type="ECO:0000256" key="3">
    <source>
        <dbReference type="ARBA" id="ARBA00022475"/>
    </source>
</evidence>
<dbReference type="GO" id="GO:0007156">
    <property type="term" value="P:homophilic cell adhesion via plasma membrane adhesion molecules"/>
    <property type="evidence" value="ECO:0007669"/>
    <property type="project" value="InterPro"/>
</dbReference>
<dbReference type="PANTHER" id="PTHR24027">
    <property type="entry name" value="CADHERIN-23"/>
    <property type="match status" value="1"/>
</dbReference>
<dbReference type="GO" id="GO:0005509">
    <property type="term" value="F:calcium ion binding"/>
    <property type="evidence" value="ECO:0007669"/>
    <property type="project" value="UniProtKB-UniRule"/>
</dbReference>
<reference evidence="21" key="3">
    <citation type="submission" date="2025-09" db="UniProtKB">
        <authorList>
            <consortium name="Ensembl"/>
        </authorList>
    </citation>
    <scope>IDENTIFICATION</scope>
</reference>
<feature type="domain" description="Cadherin" evidence="20">
    <location>
        <begin position="11"/>
        <end position="120"/>
    </location>
</feature>
<evidence type="ECO:0000256" key="8">
    <source>
        <dbReference type="ARBA" id="ARBA00022737"/>
    </source>
</evidence>
<proteinExistence type="predicted"/>
<dbReference type="PANTHER" id="PTHR24027:SF78">
    <property type="entry name" value="CADHERIN-LIKE PROTEIN 26"/>
    <property type="match status" value="1"/>
</dbReference>
<dbReference type="HOGENOM" id="CLU_005284_5_0_1"/>
<dbReference type="GO" id="GO:0005737">
    <property type="term" value="C:cytoplasm"/>
    <property type="evidence" value="ECO:0007669"/>
    <property type="project" value="UniProtKB-SubCell"/>
</dbReference>
<dbReference type="Gene3D" id="4.10.900.10">
    <property type="entry name" value="TCF3-CBD (Catenin binding domain)"/>
    <property type="match status" value="1"/>
</dbReference>
<evidence type="ECO:0000256" key="11">
    <source>
        <dbReference type="ARBA" id="ARBA00022989"/>
    </source>
</evidence>
<dbReference type="STRING" id="7897.ENSLACP00000019809"/>
<dbReference type="SUPFAM" id="SSF49313">
    <property type="entry name" value="Cadherin-like"/>
    <property type="match status" value="5"/>
</dbReference>
<evidence type="ECO:0000256" key="5">
    <source>
        <dbReference type="ARBA" id="ARBA00022692"/>
    </source>
</evidence>
<keyword evidence="8" id="KW-0677">Repeat</keyword>
<dbReference type="GO" id="GO:0005912">
    <property type="term" value="C:adherens junction"/>
    <property type="evidence" value="ECO:0007669"/>
    <property type="project" value="TreeGrafter"/>
</dbReference>
<evidence type="ECO:0000256" key="10">
    <source>
        <dbReference type="ARBA" id="ARBA00022889"/>
    </source>
</evidence>
<feature type="region of interest" description="Disordered" evidence="18">
    <location>
        <begin position="669"/>
        <end position="698"/>
    </location>
</feature>
<evidence type="ECO:0000256" key="18">
    <source>
        <dbReference type="SAM" id="MobiDB-lite"/>
    </source>
</evidence>
<dbReference type="Gene3D" id="2.60.40.60">
    <property type="entry name" value="Cadherins"/>
    <property type="match status" value="5"/>
</dbReference>
<dbReference type="InterPro" id="IPR039808">
    <property type="entry name" value="Cadherin"/>
</dbReference>
<dbReference type="CDD" id="cd11304">
    <property type="entry name" value="Cadherin_repeat"/>
    <property type="match status" value="4"/>
</dbReference>
<evidence type="ECO:0000256" key="7">
    <source>
        <dbReference type="ARBA" id="ARBA00022729"/>
    </source>
</evidence>
<dbReference type="GO" id="GO:0044331">
    <property type="term" value="P:cell-cell adhesion mediated by cadherin"/>
    <property type="evidence" value="ECO:0007669"/>
    <property type="project" value="TreeGrafter"/>
</dbReference>
<keyword evidence="22" id="KW-1185">Reference proteome</keyword>
<dbReference type="FunCoup" id="H3BD38">
    <property type="interactions" value="22"/>
</dbReference>
<dbReference type="GO" id="GO:0000902">
    <property type="term" value="P:cell morphogenesis"/>
    <property type="evidence" value="ECO:0007669"/>
    <property type="project" value="TreeGrafter"/>
</dbReference>
<dbReference type="GO" id="GO:0007043">
    <property type="term" value="P:cell-cell junction assembly"/>
    <property type="evidence" value="ECO:0007669"/>
    <property type="project" value="TreeGrafter"/>
</dbReference>
<evidence type="ECO:0000313" key="22">
    <source>
        <dbReference type="Proteomes" id="UP000008672"/>
    </source>
</evidence>
<keyword evidence="12 19" id="KW-0472">Membrane</keyword>
<feature type="domain" description="Cadherin" evidence="20">
    <location>
        <begin position="352"/>
        <end position="460"/>
    </location>
</feature>
<dbReference type="GO" id="GO:0008013">
    <property type="term" value="F:beta-catenin binding"/>
    <property type="evidence" value="ECO:0007669"/>
    <property type="project" value="TreeGrafter"/>
</dbReference>
<evidence type="ECO:0000256" key="17">
    <source>
        <dbReference type="PROSITE-ProRule" id="PRU00043"/>
    </source>
</evidence>